<gene>
    <name evidence="4" type="ORF">rCG_40338</name>
</gene>
<dbReference type="PANTHER" id="PTHR11219:SF9">
    <property type="entry name" value="TENEURIN-4"/>
    <property type="match status" value="1"/>
</dbReference>
<protein>
    <submittedName>
        <fullName evidence="4">RCG40338</fullName>
    </submittedName>
</protein>
<dbReference type="InterPro" id="IPR051216">
    <property type="entry name" value="Teneurin"/>
</dbReference>
<dbReference type="PANTHER" id="PTHR11219">
    <property type="entry name" value="TENEURIN AND N-ACETYLGLUCOSAMINE-1-PHOSPHODIESTER ALPHA-N-ACETYLGLUCOSAMINIDASE"/>
    <property type="match status" value="1"/>
</dbReference>
<dbReference type="EMBL" id="CH473956">
    <property type="protein sequence ID" value="EDM18503.1"/>
    <property type="molecule type" value="Genomic_DNA"/>
</dbReference>
<evidence type="ECO:0000256" key="3">
    <source>
        <dbReference type="ARBA" id="ARBA00023157"/>
    </source>
</evidence>
<keyword evidence="3" id="KW-1015">Disulfide bond</keyword>
<evidence type="ECO:0000313" key="5">
    <source>
        <dbReference type="Proteomes" id="UP000234681"/>
    </source>
</evidence>
<evidence type="ECO:0000313" key="4">
    <source>
        <dbReference type="EMBL" id="EDM18503.1"/>
    </source>
</evidence>
<dbReference type="AlphaFoldDB" id="A6I677"/>
<accession>A6I677</accession>
<sequence length="79" mass="9066">MFKNNNPISNSQDIKCFMTDVNSWLLTFGFQLHNVIPGYPKPDTDAMEPSYELVSTQMKTQEWDNSKVTLHEAATPQPF</sequence>
<evidence type="ECO:0000256" key="1">
    <source>
        <dbReference type="ARBA" id="ARBA00022536"/>
    </source>
</evidence>
<reference evidence="4 5" key="1">
    <citation type="submission" date="2005-09" db="EMBL/GenBank/DDBJ databases">
        <authorList>
            <person name="Mural R.J."/>
            <person name="Li P.W."/>
            <person name="Adams M.D."/>
            <person name="Amanatides P.G."/>
            <person name="Baden-Tillson H."/>
            <person name="Barnstead M."/>
            <person name="Chin S.H."/>
            <person name="Dew I."/>
            <person name="Evans C.A."/>
            <person name="Ferriera S."/>
            <person name="Flanigan M."/>
            <person name="Fosler C."/>
            <person name="Glodek A."/>
            <person name="Gu Z."/>
            <person name="Holt R.A."/>
            <person name="Jennings D."/>
            <person name="Kraft C.L."/>
            <person name="Lu F."/>
            <person name="Nguyen T."/>
            <person name="Nusskern D.R."/>
            <person name="Pfannkoch C.M."/>
            <person name="Sitter C."/>
            <person name="Sutton G.G."/>
            <person name="Venter J.C."/>
            <person name="Wang Z."/>
            <person name="Woodage T."/>
            <person name="Zheng X.H."/>
            <person name="Zhong F."/>
        </authorList>
    </citation>
    <scope>NUCLEOTIDE SEQUENCE [LARGE SCALE GENOMIC DNA]</scope>
    <source>
        <strain>BN</strain>
        <strain evidence="5">Sprague-Dawley</strain>
    </source>
</reference>
<name>A6I677_RAT</name>
<organism evidence="4 5">
    <name type="scientific">Rattus norvegicus</name>
    <name type="common">Rat</name>
    <dbReference type="NCBI Taxonomy" id="10116"/>
    <lineage>
        <taxon>Eukaryota</taxon>
        <taxon>Metazoa</taxon>
        <taxon>Chordata</taxon>
        <taxon>Craniata</taxon>
        <taxon>Vertebrata</taxon>
        <taxon>Euteleostomi</taxon>
        <taxon>Mammalia</taxon>
        <taxon>Eutheria</taxon>
        <taxon>Euarchontoglires</taxon>
        <taxon>Glires</taxon>
        <taxon>Rodentia</taxon>
        <taxon>Myomorpha</taxon>
        <taxon>Muroidea</taxon>
        <taxon>Muridae</taxon>
        <taxon>Murinae</taxon>
        <taxon>Rattus</taxon>
    </lineage>
</organism>
<proteinExistence type="predicted"/>
<evidence type="ECO:0000256" key="2">
    <source>
        <dbReference type="ARBA" id="ARBA00022737"/>
    </source>
</evidence>
<dbReference type="Proteomes" id="UP000234681">
    <property type="component" value="Chromosome 1"/>
</dbReference>
<keyword evidence="1" id="KW-0245">EGF-like domain</keyword>
<keyword evidence="2" id="KW-0677">Repeat</keyword>